<proteinExistence type="predicted"/>
<dbReference type="SUPFAM" id="SSF81383">
    <property type="entry name" value="F-box domain"/>
    <property type="match status" value="1"/>
</dbReference>
<protein>
    <recommendedName>
        <fullName evidence="1">F-box domain-containing protein</fullName>
    </recommendedName>
</protein>
<evidence type="ECO:0000313" key="2">
    <source>
        <dbReference type="EMBL" id="OXA45804.1"/>
    </source>
</evidence>
<feature type="domain" description="F-box" evidence="1">
    <location>
        <begin position="185"/>
        <end position="208"/>
    </location>
</feature>
<dbReference type="Proteomes" id="UP000198287">
    <property type="component" value="Unassembled WGS sequence"/>
</dbReference>
<dbReference type="Pfam" id="PF00646">
    <property type="entry name" value="F-box"/>
    <property type="match status" value="1"/>
</dbReference>
<organism evidence="2 3">
    <name type="scientific">Folsomia candida</name>
    <name type="common">Springtail</name>
    <dbReference type="NCBI Taxonomy" id="158441"/>
    <lineage>
        <taxon>Eukaryota</taxon>
        <taxon>Metazoa</taxon>
        <taxon>Ecdysozoa</taxon>
        <taxon>Arthropoda</taxon>
        <taxon>Hexapoda</taxon>
        <taxon>Collembola</taxon>
        <taxon>Entomobryomorpha</taxon>
        <taxon>Isotomoidea</taxon>
        <taxon>Isotomidae</taxon>
        <taxon>Proisotominae</taxon>
        <taxon>Folsomia</taxon>
    </lineage>
</organism>
<dbReference type="AlphaFoldDB" id="A0A226DLS2"/>
<dbReference type="InterPro" id="IPR036047">
    <property type="entry name" value="F-box-like_dom_sf"/>
</dbReference>
<evidence type="ECO:0000259" key="1">
    <source>
        <dbReference type="Pfam" id="PF00646"/>
    </source>
</evidence>
<evidence type="ECO:0000313" key="3">
    <source>
        <dbReference type="Proteomes" id="UP000198287"/>
    </source>
</evidence>
<dbReference type="Gene3D" id="1.20.1280.50">
    <property type="match status" value="1"/>
</dbReference>
<gene>
    <name evidence="2" type="ORF">Fcan01_19607</name>
</gene>
<reference evidence="2 3" key="1">
    <citation type="submission" date="2015-12" db="EMBL/GenBank/DDBJ databases">
        <title>The genome of Folsomia candida.</title>
        <authorList>
            <person name="Faddeeva A."/>
            <person name="Derks M.F."/>
            <person name="Anvar Y."/>
            <person name="Smit S."/>
            <person name="Van Straalen N."/>
            <person name="Roelofs D."/>
        </authorList>
    </citation>
    <scope>NUCLEOTIDE SEQUENCE [LARGE SCALE GENOMIC DNA]</scope>
    <source>
        <strain evidence="2 3">VU population</strain>
        <tissue evidence="2">Whole body</tissue>
    </source>
</reference>
<name>A0A226DLS2_FOLCA</name>
<sequence length="636" mass="73968">MEGEDAMLLEQNCRYYPSCRKSMWDSSSCGCATAESDTETEWRQHSILPYIENQKYTFGSMYTSREEQGEFIFVQTKKNPGNLAEITCSSGNYWITPGGKRVVLINDDQLKKNCRTKLNYGDKIALLGKVRPRRGLHPTIKHESLNGFFLFKECRRAMERQEGEEPSMPDDEEKVTFTPGQNYLVLSHIFSYLPFKTLKIARLVCSQWDEEATRILKKKSTVVLDFDCRHNYQHPMGSMRLLRYVKEMKNLHPNSLYLRLPPFPPAHRNLEGGKLAVKLVDDLNWFLQLDRSRHITRLNLGGPIFSGFDYKIHLAILKKLQATLCELELAWYFDFWDESSDDFAFLTEDLHLNKLEVFIFSIHADRVPAKVLLAIMSSWATAIQGIKTLKLNCHSNDERNLINCLLKYDKPLPKLEAFIGQSTRQIVLDLLLKLTNPLKTLKLNRLVCLERRENFASLENLIQKHARTLEEFEFIYDVDQQNLEALHLPIFPRLRTLSVGWWKLSDLKICFPSAHDNDDVLDYERHLPRLDALSLSMFPSIHPITASWADQRSKLEIFFPTRDRNGEPIETRCVTLRKLDSRVSLPFARRAWSQIEFPADLPISDMFPNVWNDWMTRRRTEESSPPSTKESLPVAI</sequence>
<dbReference type="InterPro" id="IPR001810">
    <property type="entry name" value="F-box_dom"/>
</dbReference>
<accession>A0A226DLS2</accession>
<keyword evidence="3" id="KW-1185">Reference proteome</keyword>
<comment type="caution">
    <text evidence="2">The sequence shown here is derived from an EMBL/GenBank/DDBJ whole genome shotgun (WGS) entry which is preliminary data.</text>
</comment>
<dbReference type="EMBL" id="LNIX01000017">
    <property type="protein sequence ID" value="OXA45804.1"/>
    <property type="molecule type" value="Genomic_DNA"/>
</dbReference>